<sequence>MKVEIEKVGIETEESARIRVHEENESTKRLAQFIEQERYKFLILTCNKDDKIYQIKCREIYYIESMQEVQYIHTREDIYSTRKRLYELEGQLPPEFVRASKSVLLNMAKVEVYKPSAGGIMIAEFANGDVTYISRKYLKGLRAKIKEGLL</sequence>
<gene>
    <name evidence="2" type="ORF">ERS852491_03111</name>
</gene>
<accession>A0A174HJ14</accession>
<dbReference type="AlphaFoldDB" id="A0A174HJ14"/>
<protein>
    <submittedName>
        <fullName evidence="2">Two-component response regulator</fullName>
    </submittedName>
</protein>
<dbReference type="EMBL" id="CYZU01000031">
    <property type="protein sequence ID" value="CUO73148.1"/>
    <property type="molecule type" value="Genomic_DNA"/>
</dbReference>
<dbReference type="PANTHER" id="PTHR37299:SF4">
    <property type="entry name" value="TRANSCRIPTIONAL REGULATOR"/>
    <property type="match status" value="1"/>
</dbReference>
<reference evidence="2 3" key="1">
    <citation type="submission" date="2015-09" db="EMBL/GenBank/DDBJ databases">
        <authorList>
            <consortium name="Pathogen Informatics"/>
        </authorList>
    </citation>
    <scope>NUCLEOTIDE SEQUENCE [LARGE SCALE GENOMIC DNA]</scope>
    <source>
        <strain evidence="2 3">2789STDY5834876</strain>
    </source>
</reference>
<organism evidence="2 3">
    <name type="scientific">Faecalicatena contorta</name>
    <dbReference type="NCBI Taxonomy" id="39482"/>
    <lineage>
        <taxon>Bacteria</taxon>
        <taxon>Bacillati</taxon>
        <taxon>Bacillota</taxon>
        <taxon>Clostridia</taxon>
        <taxon>Lachnospirales</taxon>
        <taxon>Lachnospiraceae</taxon>
        <taxon>Faecalicatena</taxon>
    </lineage>
</organism>
<dbReference type="GO" id="GO:0000156">
    <property type="term" value="F:phosphorelay response regulator activity"/>
    <property type="evidence" value="ECO:0007669"/>
    <property type="project" value="InterPro"/>
</dbReference>
<dbReference type="PANTHER" id="PTHR37299">
    <property type="entry name" value="TRANSCRIPTIONAL REGULATOR-RELATED"/>
    <property type="match status" value="1"/>
</dbReference>
<dbReference type="OrthoDB" id="9808614at2"/>
<dbReference type="RefSeq" id="WP_055154063.1">
    <property type="nucleotide sequence ID" value="NZ_CYZU01000031.1"/>
</dbReference>
<dbReference type="STRING" id="39482.ERS852491_03111"/>
<feature type="domain" description="HTH LytTR-type" evidence="1">
    <location>
        <begin position="44"/>
        <end position="147"/>
    </location>
</feature>
<evidence type="ECO:0000259" key="1">
    <source>
        <dbReference type="PROSITE" id="PS50930"/>
    </source>
</evidence>
<dbReference type="InterPro" id="IPR046947">
    <property type="entry name" value="LytR-like"/>
</dbReference>
<proteinExistence type="predicted"/>
<dbReference type="Proteomes" id="UP000095544">
    <property type="component" value="Unassembled WGS sequence"/>
</dbReference>
<dbReference type="PROSITE" id="PS50930">
    <property type="entry name" value="HTH_LYTTR"/>
    <property type="match status" value="1"/>
</dbReference>
<name>A0A174HJ14_9FIRM</name>
<dbReference type="Gene3D" id="2.40.50.1020">
    <property type="entry name" value="LytTr DNA-binding domain"/>
    <property type="match status" value="1"/>
</dbReference>
<dbReference type="GO" id="GO:0003677">
    <property type="term" value="F:DNA binding"/>
    <property type="evidence" value="ECO:0007669"/>
    <property type="project" value="InterPro"/>
</dbReference>
<evidence type="ECO:0000313" key="3">
    <source>
        <dbReference type="Proteomes" id="UP000095544"/>
    </source>
</evidence>
<evidence type="ECO:0000313" key="2">
    <source>
        <dbReference type="EMBL" id="CUO73148.1"/>
    </source>
</evidence>
<dbReference type="InterPro" id="IPR007492">
    <property type="entry name" value="LytTR_DNA-bd_dom"/>
</dbReference>
<dbReference type="SMART" id="SM00850">
    <property type="entry name" value="LytTR"/>
    <property type="match status" value="1"/>
</dbReference>
<dbReference type="Pfam" id="PF04397">
    <property type="entry name" value="LytTR"/>
    <property type="match status" value="1"/>
</dbReference>